<evidence type="ECO:0000313" key="1">
    <source>
        <dbReference type="EMBL" id="ATS90264.1"/>
    </source>
</evidence>
<reference evidence="1" key="1">
    <citation type="journal article" date="2017" name="BMC Genomics">
        <title>Xanthomonas adaptation to common bean is associated with horizontal transfers of genes encoding TAL effectors.</title>
        <authorList>
            <person name="Ruh M."/>
            <person name="Briand M."/>
            <person name="Bonneau S."/>
            <person name="Jacques M.A."/>
            <person name="Chen N.W.G."/>
        </authorList>
    </citation>
    <scope>NUCLEOTIDE SEQUENCE [LARGE SCALE GENOMIC DNA]</scope>
    <source>
        <strain evidence="1">CFBP6167</strain>
    </source>
</reference>
<proteinExistence type="predicted"/>
<organism evidence="1">
    <name type="scientific">Xanthomonas citri pv. phaseoli var. fuscans</name>
    <dbReference type="NCBI Taxonomy" id="473423"/>
    <lineage>
        <taxon>Bacteria</taxon>
        <taxon>Pseudomonadati</taxon>
        <taxon>Pseudomonadota</taxon>
        <taxon>Gammaproteobacteria</taxon>
        <taxon>Lysobacterales</taxon>
        <taxon>Lysobacteraceae</taxon>
        <taxon>Xanthomonas</taxon>
    </lineage>
</organism>
<accession>A0A808FKG9</accession>
<sequence length="67" mass="7259">MISPKRFFRQGGLAWSLRRGAIKLAVAAAEMNNGVASGTFREGLINSPQMRDTTVSCRGLIHAADVR</sequence>
<name>A0A808FKG9_XANCI</name>
<protein>
    <submittedName>
        <fullName evidence="1">Uncharacterized protein</fullName>
    </submittedName>
</protein>
<gene>
    <name evidence="1" type="ORF">XcfCFBP6167P_19905</name>
</gene>
<dbReference type="AlphaFoldDB" id="A0A808FKG9"/>
<dbReference type="EMBL" id="CP021018">
    <property type="protein sequence ID" value="ATS90264.1"/>
    <property type="molecule type" value="Genomic_DNA"/>
</dbReference>